<dbReference type="Proteomes" id="UP000001744">
    <property type="component" value="Unassembled WGS sequence"/>
</dbReference>
<gene>
    <name evidence="5" type="primary">bun62</name>
    <name evidence="4" type="ORF">SJAG_01898</name>
</gene>
<dbReference type="eggNOG" id="KOG2394">
    <property type="taxonomic scope" value="Eukaryota"/>
</dbReference>
<keyword evidence="1 3" id="KW-0853">WD repeat</keyword>
<dbReference type="InterPro" id="IPR015943">
    <property type="entry name" value="WD40/YVTN_repeat-like_dom_sf"/>
</dbReference>
<accession>B6JZ73</accession>
<organism evidence="4 6">
    <name type="scientific">Schizosaccharomyces japonicus (strain yFS275 / FY16936)</name>
    <name type="common">Fission yeast</name>
    <dbReference type="NCBI Taxonomy" id="402676"/>
    <lineage>
        <taxon>Eukaryota</taxon>
        <taxon>Fungi</taxon>
        <taxon>Dikarya</taxon>
        <taxon>Ascomycota</taxon>
        <taxon>Taphrinomycotina</taxon>
        <taxon>Schizosaccharomycetes</taxon>
        <taxon>Schizosaccharomycetales</taxon>
        <taxon>Schizosaccharomycetaceae</taxon>
        <taxon>Schizosaccharomyces</taxon>
    </lineage>
</organism>
<evidence type="ECO:0000256" key="2">
    <source>
        <dbReference type="ARBA" id="ARBA00022737"/>
    </source>
</evidence>
<proteinExistence type="predicted"/>
<dbReference type="PROSITE" id="PS50294">
    <property type="entry name" value="WD_REPEATS_REGION"/>
    <property type="match status" value="1"/>
</dbReference>
<evidence type="ECO:0000256" key="1">
    <source>
        <dbReference type="ARBA" id="ARBA00022574"/>
    </source>
</evidence>
<evidence type="ECO:0000313" key="6">
    <source>
        <dbReference type="Proteomes" id="UP000001744"/>
    </source>
</evidence>
<dbReference type="InterPro" id="IPR001680">
    <property type="entry name" value="WD40_rpt"/>
</dbReference>
<dbReference type="VEuPathDB" id="FungiDB:SJAG_01898"/>
<keyword evidence="6" id="KW-1185">Reference proteome</keyword>
<dbReference type="OrthoDB" id="3367at2759"/>
<dbReference type="SMART" id="SM00320">
    <property type="entry name" value="WD40"/>
    <property type="match status" value="5"/>
</dbReference>
<dbReference type="InterPro" id="IPR051362">
    <property type="entry name" value="WD_repeat_creC_regulators"/>
</dbReference>
<dbReference type="JaponicusDB" id="SJAG_01898">
    <property type="gene designation" value="bun62"/>
</dbReference>
<dbReference type="PANTHER" id="PTHR14107:SF16">
    <property type="entry name" value="AT02583P"/>
    <property type="match status" value="1"/>
</dbReference>
<feature type="repeat" description="WD" evidence="3">
    <location>
        <begin position="351"/>
        <end position="392"/>
    </location>
</feature>
<sequence>MASGIAQPVLFLSSREGEYVLRDELVLRAPQQHHLVAHPLDPNGHTFFTWPIELVVVRMNYDELVMNPDFVANIKKNNGVFTADDSHEYPSVLLDLTRSHKRSYSTSSSHHLKLHRSTHRSSANRSSTFVRSMCFSDHFLKLLSSKTNCNVFGFAIFENSFYWVDLSKATTNDFLCQITFAQSRPTSLDLNMLSKSSFRLDLVVGLDSGDIVWYNPLNLQYIRLNKGGCFNDSPIVTVKWVPGYETLFLAVHKNGWLSIYDTQRSDQPVHLVVNDRVRRKISSGLSRSLLVIKSTHSTDDKKFNPVSCYAIPDVKITAASFSPECQHIAVVTSDGKLIIVDYLRERISDIFSSYYGGFSCVAWSPDGKFLITGGEDDLISVWSFPARKLFARGQGHKSFVKAVVFDEWRCDGDSYRFASVGMDCQLLLWDFSVGAIHRPKSSMTRRSLNLNTRASSLSMLNELTPMITNSSEDQGLGFGSSEEEIVHELPPCSTVPLVTPVAAHKVDNAPVTSICFQPDCMIIAGIGGRIRVWQRP</sequence>
<dbReference type="GO" id="GO:0045013">
    <property type="term" value="P:carbon catabolite repression of transcription"/>
    <property type="evidence" value="ECO:0000318"/>
    <property type="project" value="GO_Central"/>
</dbReference>
<dbReference type="OMA" id="MCVCWSP"/>
<dbReference type="Pfam" id="PF00400">
    <property type="entry name" value="WD40"/>
    <property type="match status" value="1"/>
</dbReference>
<dbReference type="PROSITE" id="PS50082">
    <property type="entry name" value="WD_REPEATS_2"/>
    <property type="match status" value="1"/>
</dbReference>
<dbReference type="Gene3D" id="2.130.10.10">
    <property type="entry name" value="YVTN repeat-like/Quinoprotein amine dehydrogenase"/>
    <property type="match status" value="1"/>
</dbReference>
<dbReference type="HOGENOM" id="CLU_016971_1_0_1"/>
<evidence type="ECO:0000256" key="3">
    <source>
        <dbReference type="PROSITE-ProRule" id="PRU00221"/>
    </source>
</evidence>
<dbReference type="InterPro" id="IPR036322">
    <property type="entry name" value="WD40_repeat_dom_sf"/>
</dbReference>
<dbReference type="STRING" id="402676.B6JZ73"/>
<protein>
    <submittedName>
        <fullName evidence="4">WDR20 family WD repeat protein</fullName>
    </submittedName>
</protein>
<name>B6JZ73_SCHJY</name>
<dbReference type="GeneID" id="7048078"/>
<reference evidence="4 6" key="1">
    <citation type="journal article" date="2011" name="Science">
        <title>Comparative functional genomics of the fission yeasts.</title>
        <authorList>
            <person name="Rhind N."/>
            <person name="Chen Z."/>
            <person name="Yassour M."/>
            <person name="Thompson D.A."/>
            <person name="Haas B.J."/>
            <person name="Habib N."/>
            <person name="Wapinski I."/>
            <person name="Roy S."/>
            <person name="Lin M.F."/>
            <person name="Heiman D.I."/>
            <person name="Young S.K."/>
            <person name="Furuya K."/>
            <person name="Guo Y."/>
            <person name="Pidoux A."/>
            <person name="Chen H.M."/>
            <person name="Robbertse B."/>
            <person name="Goldberg J.M."/>
            <person name="Aoki K."/>
            <person name="Bayne E.H."/>
            <person name="Berlin A.M."/>
            <person name="Desjardins C.A."/>
            <person name="Dobbs E."/>
            <person name="Dukaj L."/>
            <person name="Fan L."/>
            <person name="FitzGerald M.G."/>
            <person name="French C."/>
            <person name="Gujja S."/>
            <person name="Hansen K."/>
            <person name="Keifenheim D."/>
            <person name="Levin J.Z."/>
            <person name="Mosher R.A."/>
            <person name="Mueller C.A."/>
            <person name="Pfiffner J."/>
            <person name="Priest M."/>
            <person name="Russ C."/>
            <person name="Smialowska A."/>
            <person name="Swoboda P."/>
            <person name="Sykes S.M."/>
            <person name="Vaughn M."/>
            <person name="Vengrova S."/>
            <person name="Yoder R."/>
            <person name="Zeng Q."/>
            <person name="Allshire R."/>
            <person name="Baulcombe D."/>
            <person name="Birren B.W."/>
            <person name="Brown W."/>
            <person name="Ekwall K."/>
            <person name="Kellis M."/>
            <person name="Leatherwood J."/>
            <person name="Levin H."/>
            <person name="Margalit H."/>
            <person name="Martienssen R."/>
            <person name="Nieduszynski C.A."/>
            <person name="Spatafora J.W."/>
            <person name="Friedman N."/>
            <person name="Dalgaard J.Z."/>
            <person name="Baumann P."/>
            <person name="Niki H."/>
            <person name="Regev A."/>
            <person name="Nusbaum C."/>
        </authorList>
    </citation>
    <scope>NUCLEOTIDE SEQUENCE [LARGE SCALE GENOMIC DNA]</scope>
    <source>
        <strain evidence="6">yFS275 / FY16936</strain>
    </source>
</reference>
<dbReference type="AlphaFoldDB" id="B6JZ73"/>
<dbReference type="SUPFAM" id="SSF50978">
    <property type="entry name" value="WD40 repeat-like"/>
    <property type="match status" value="1"/>
</dbReference>
<dbReference type="PANTHER" id="PTHR14107">
    <property type="entry name" value="WD REPEAT PROTEIN"/>
    <property type="match status" value="1"/>
</dbReference>
<keyword evidence="2" id="KW-0677">Repeat</keyword>
<dbReference type="EMBL" id="KE651168">
    <property type="protein sequence ID" value="EEB06841.1"/>
    <property type="molecule type" value="Genomic_DNA"/>
</dbReference>
<dbReference type="RefSeq" id="XP_002173134.1">
    <property type="nucleotide sequence ID" value="XM_002173098.2"/>
</dbReference>
<evidence type="ECO:0000313" key="4">
    <source>
        <dbReference type="EMBL" id="EEB06841.1"/>
    </source>
</evidence>
<evidence type="ECO:0000313" key="5">
    <source>
        <dbReference type="JaponicusDB" id="SJAG_01898"/>
    </source>
</evidence>